<reference evidence="3 4" key="1">
    <citation type="journal article" date="2019" name="Sci. Rep.">
        <title>Orb-weaving spider Araneus ventricosus genome elucidates the spidroin gene catalogue.</title>
        <authorList>
            <person name="Kono N."/>
            <person name="Nakamura H."/>
            <person name="Ohtoshi R."/>
            <person name="Moran D.A.P."/>
            <person name="Shinohara A."/>
            <person name="Yoshida Y."/>
            <person name="Fujiwara M."/>
            <person name="Mori M."/>
            <person name="Tomita M."/>
            <person name="Arakawa K."/>
        </authorList>
    </citation>
    <scope>NUCLEOTIDE SEQUENCE [LARGE SCALE GENOMIC DNA]</scope>
</reference>
<evidence type="ECO:0000256" key="1">
    <source>
        <dbReference type="ARBA" id="ARBA00007865"/>
    </source>
</evidence>
<comment type="caution">
    <text evidence="3">The sequence shown here is derived from an EMBL/GenBank/DDBJ whole genome shotgun (WGS) entry which is preliminary data.</text>
</comment>
<dbReference type="Gene3D" id="3.50.30.50">
    <property type="entry name" value="Putative cyclase"/>
    <property type="match status" value="1"/>
</dbReference>
<keyword evidence="4" id="KW-1185">Reference proteome</keyword>
<dbReference type="Pfam" id="PF04199">
    <property type="entry name" value="Cyclase"/>
    <property type="match status" value="1"/>
</dbReference>
<feature type="signal peptide" evidence="2">
    <location>
        <begin position="1"/>
        <end position="16"/>
    </location>
</feature>
<dbReference type="PANTHER" id="PTHR31118">
    <property type="entry name" value="CYCLASE-LIKE PROTEIN 2"/>
    <property type="match status" value="1"/>
</dbReference>
<proteinExistence type="inferred from homology"/>
<dbReference type="Proteomes" id="UP000499080">
    <property type="component" value="Unassembled WGS sequence"/>
</dbReference>
<organism evidence="3 4">
    <name type="scientific">Araneus ventricosus</name>
    <name type="common">Orbweaver spider</name>
    <name type="synonym">Epeira ventricosa</name>
    <dbReference type="NCBI Taxonomy" id="182803"/>
    <lineage>
        <taxon>Eukaryota</taxon>
        <taxon>Metazoa</taxon>
        <taxon>Ecdysozoa</taxon>
        <taxon>Arthropoda</taxon>
        <taxon>Chelicerata</taxon>
        <taxon>Arachnida</taxon>
        <taxon>Araneae</taxon>
        <taxon>Araneomorphae</taxon>
        <taxon>Entelegynae</taxon>
        <taxon>Araneoidea</taxon>
        <taxon>Araneidae</taxon>
        <taxon>Araneus</taxon>
    </lineage>
</organism>
<comment type="similarity">
    <text evidence="1">Belongs to the Cyclase 1 superfamily.</text>
</comment>
<evidence type="ECO:0000313" key="4">
    <source>
        <dbReference type="Proteomes" id="UP000499080"/>
    </source>
</evidence>
<dbReference type="AlphaFoldDB" id="A0A4Y2RE50"/>
<keyword evidence="2" id="KW-0732">Signal</keyword>
<dbReference type="InterPro" id="IPR037175">
    <property type="entry name" value="KFase_sf"/>
</dbReference>
<sequence length="267" mass="29788">MILFLLLLHVTEEAMAIQHMIDMTYTFDESLDYLGVKKFEMTIIINQTHEDGYWSQLEEYSASIHLGTHMDAPAHMSKGGQTIEQIPVERFIVPAAVIDITEKAETESEAEAAVEDLLHWESISEQTLNGTIVMLKFGWGEKWNNKSAFFGTASNDLHKLCFPGLAPDAAAWLVENRDIYGIATEAASFDKGSTKTFPAHQILLGKGIYGLENVANIDKIPVYGAKLYVFPMKIGKASGAPVRIIAIYEDDFGIKPSSRNRYTHDKL</sequence>
<dbReference type="OrthoDB" id="7108654at2759"/>
<evidence type="ECO:0008006" key="5">
    <source>
        <dbReference type="Google" id="ProtNLM"/>
    </source>
</evidence>
<dbReference type="InterPro" id="IPR007325">
    <property type="entry name" value="KFase/CYL"/>
</dbReference>
<dbReference type="GO" id="GO:0004061">
    <property type="term" value="F:arylformamidase activity"/>
    <property type="evidence" value="ECO:0007669"/>
    <property type="project" value="InterPro"/>
</dbReference>
<dbReference type="PANTHER" id="PTHR31118:SF12">
    <property type="entry name" value="CYCLASE-LIKE PROTEIN 2"/>
    <property type="match status" value="1"/>
</dbReference>
<dbReference type="GO" id="GO:0019441">
    <property type="term" value="P:L-tryptophan catabolic process to kynurenine"/>
    <property type="evidence" value="ECO:0007669"/>
    <property type="project" value="InterPro"/>
</dbReference>
<evidence type="ECO:0000313" key="3">
    <source>
        <dbReference type="EMBL" id="GBN74027.1"/>
    </source>
</evidence>
<evidence type="ECO:0000256" key="2">
    <source>
        <dbReference type="SAM" id="SignalP"/>
    </source>
</evidence>
<accession>A0A4Y2RE50</accession>
<feature type="chain" id="PRO_5021399915" description="Kynurenine formamidase" evidence="2">
    <location>
        <begin position="17"/>
        <end position="267"/>
    </location>
</feature>
<dbReference type="EMBL" id="BGPR01016750">
    <property type="protein sequence ID" value="GBN74027.1"/>
    <property type="molecule type" value="Genomic_DNA"/>
</dbReference>
<gene>
    <name evidence="3" type="ORF">AVEN_189753_1</name>
</gene>
<name>A0A4Y2RE50_ARAVE</name>
<dbReference type="SUPFAM" id="SSF102198">
    <property type="entry name" value="Putative cyclase"/>
    <property type="match status" value="1"/>
</dbReference>
<protein>
    <recommendedName>
        <fullName evidence="5">Kynurenine formamidase</fullName>
    </recommendedName>
</protein>